<keyword evidence="2" id="KW-0732">Signal</keyword>
<protein>
    <submittedName>
        <fullName evidence="3">Putative secreted protein</fullName>
    </submittedName>
</protein>
<evidence type="ECO:0000313" key="3">
    <source>
        <dbReference type="EMBL" id="MBW71153.1"/>
    </source>
</evidence>
<evidence type="ECO:0000256" key="2">
    <source>
        <dbReference type="SAM" id="SignalP"/>
    </source>
</evidence>
<feature type="compositionally biased region" description="Low complexity" evidence="1">
    <location>
        <begin position="99"/>
        <end position="110"/>
    </location>
</feature>
<name>A0A2M4D0N8_ANODA</name>
<sequence length="110" mass="12271">MAESPVCLRYTICWGMLCLAVYAAPCHRWPDEGGSSRHWAVCSRPCRPTPPGSSSSGCSRCGCWCCALPNRKNDVSLPRSLAGRWTDSDHRSTHHNRQSRPPSRSVRSDR</sequence>
<reference evidence="3" key="1">
    <citation type="submission" date="2018-01" db="EMBL/GenBank/DDBJ databases">
        <title>An insight into the sialome of Amazonian anophelines.</title>
        <authorList>
            <person name="Ribeiro J.M."/>
            <person name="Scarpassa V."/>
            <person name="Calvo E."/>
        </authorList>
    </citation>
    <scope>NUCLEOTIDE SEQUENCE</scope>
</reference>
<accession>A0A2M4D0N8</accession>
<evidence type="ECO:0000256" key="1">
    <source>
        <dbReference type="SAM" id="MobiDB-lite"/>
    </source>
</evidence>
<feature type="chain" id="PRO_5014714448" evidence="2">
    <location>
        <begin position="24"/>
        <end position="110"/>
    </location>
</feature>
<feature type="region of interest" description="Disordered" evidence="1">
    <location>
        <begin position="71"/>
        <end position="110"/>
    </location>
</feature>
<proteinExistence type="predicted"/>
<feature type="signal peptide" evidence="2">
    <location>
        <begin position="1"/>
        <end position="23"/>
    </location>
</feature>
<organism evidence="3">
    <name type="scientific">Anopheles darlingi</name>
    <name type="common">Mosquito</name>
    <dbReference type="NCBI Taxonomy" id="43151"/>
    <lineage>
        <taxon>Eukaryota</taxon>
        <taxon>Metazoa</taxon>
        <taxon>Ecdysozoa</taxon>
        <taxon>Arthropoda</taxon>
        <taxon>Hexapoda</taxon>
        <taxon>Insecta</taxon>
        <taxon>Pterygota</taxon>
        <taxon>Neoptera</taxon>
        <taxon>Endopterygota</taxon>
        <taxon>Diptera</taxon>
        <taxon>Nematocera</taxon>
        <taxon>Culicoidea</taxon>
        <taxon>Culicidae</taxon>
        <taxon>Anophelinae</taxon>
        <taxon>Anopheles</taxon>
    </lineage>
</organism>
<dbReference type="EMBL" id="GGFL01006975">
    <property type="protein sequence ID" value="MBW71153.1"/>
    <property type="molecule type" value="Transcribed_RNA"/>
</dbReference>
<dbReference type="AlphaFoldDB" id="A0A2M4D0N8"/>